<dbReference type="Gramene" id="TVU24078">
    <property type="protein sequence ID" value="TVU24078"/>
    <property type="gene ID" value="EJB05_26474"/>
</dbReference>
<evidence type="ECO:0000313" key="6">
    <source>
        <dbReference type="Proteomes" id="UP000324897"/>
    </source>
</evidence>
<organism evidence="5 6">
    <name type="scientific">Eragrostis curvula</name>
    <name type="common">weeping love grass</name>
    <dbReference type="NCBI Taxonomy" id="38414"/>
    <lineage>
        <taxon>Eukaryota</taxon>
        <taxon>Viridiplantae</taxon>
        <taxon>Streptophyta</taxon>
        <taxon>Embryophyta</taxon>
        <taxon>Tracheophyta</taxon>
        <taxon>Spermatophyta</taxon>
        <taxon>Magnoliopsida</taxon>
        <taxon>Liliopsida</taxon>
        <taxon>Poales</taxon>
        <taxon>Poaceae</taxon>
        <taxon>PACMAD clade</taxon>
        <taxon>Chloridoideae</taxon>
        <taxon>Eragrostideae</taxon>
        <taxon>Eragrostidinae</taxon>
        <taxon>Eragrostis</taxon>
    </lineage>
</organism>
<dbReference type="Proteomes" id="UP000324897">
    <property type="component" value="Chromosome 2"/>
</dbReference>
<name>A0A5J9ULA2_9POAL</name>
<dbReference type="EMBL" id="RWGY01000013">
    <property type="protein sequence ID" value="TVU24078.1"/>
    <property type="molecule type" value="Genomic_DNA"/>
</dbReference>
<dbReference type="GO" id="GO:0006355">
    <property type="term" value="P:regulation of DNA-templated transcription"/>
    <property type="evidence" value="ECO:0007669"/>
    <property type="project" value="InterPro"/>
</dbReference>
<dbReference type="GO" id="GO:0003712">
    <property type="term" value="F:transcription coregulator activity"/>
    <property type="evidence" value="ECO:0007669"/>
    <property type="project" value="InterPro"/>
</dbReference>
<comment type="caution">
    <text evidence="5">The sequence shown here is derived from an EMBL/GenBank/DDBJ whole genome shotgun (WGS) entry which is preliminary data.</text>
</comment>
<dbReference type="GO" id="GO:0005634">
    <property type="term" value="C:nucleus"/>
    <property type="evidence" value="ECO:0007669"/>
    <property type="project" value="UniProtKB-SubCell"/>
</dbReference>
<dbReference type="InterPro" id="IPR036546">
    <property type="entry name" value="MED15_KIX"/>
</dbReference>
<gene>
    <name evidence="5" type="ORF">EJB05_26474</name>
</gene>
<evidence type="ECO:0000256" key="1">
    <source>
        <dbReference type="ARBA" id="ARBA00004123"/>
    </source>
</evidence>
<feature type="compositionally biased region" description="Low complexity" evidence="3">
    <location>
        <begin position="107"/>
        <end position="130"/>
    </location>
</feature>
<protein>
    <recommendedName>
        <fullName evidence="4">Mediator complex subunit 15 KIX domain-containing protein</fullName>
    </recommendedName>
</protein>
<proteinExistence type="predicted"/>
<evidence type="ECO:0000256" key="2">
    <source>
        <dbReference type="ARBA" id="ARBA00023242"/>
    </source>
</evidence>
<feature type="region of interest" description="Disordered" evidence="3">
    <location>
        <begin position="86"/>
        <end position="147"/>
    </location>
</feature>
<dbReference type="InterPro" id="IPR036529">
    <property type="entry name" value="KIX_dom_sf"/>
</dbReference>
<evidence type="ECO:0000259" key="4">
    <source>
        <dbReference type="Pfam" id="PF16987"/>
    </source>
</evidence>
<reference evidence="5 6" key="1">
    <citation type="journal article" date="2019" name="Sci. Rep.">
        <title>A high-quality genome of Eragrostis curvula grass provides insights into Poaceae evolution and supports new strategies to enhance forage quality.</title>
        <authorList>
            <person name="Carballo J."/>
            <person name="Santos B.A.C.M."/>
            <person name="Zappacosta D."/>
            <person name="Garbus I."/>
            <person name="Selva J.P."/>
            <person name="Gallo C.A."/>
            <person name="Diaz A."/>
            <person name="Albertini E."/>
            <person name="Caccamo M."/>
            <person name="Echenique V."/>
        </authorList>
    </citation>
    <scope>NUCLEOTIDE SEQUENCE [LARGE SCALE GENOMIC DNA]</scope>
    <source>
        <strain evidence="6">cv. Victoria</strain>
        <tissue evidence="5">Leaf</tissue>
    </source>
</reference>
<feature type="domain" description="Mediator complex subunit 15 KIX" evidence="4">
    <location>
        <begin position="10"/>
        <end position="88"/>
    </location>
</feature>
<feature type="compositionally biased region" description="Polar residues" evidence="3">
    <location>
        <begin position="131"/>
        <end position="140"/>
    </location>
</feature>
<feature type="non-terminal residue" evidence="5">
    <location>
        <position position="1"/>
    </location>
</feature>
<evidence type="ECO:0000313" key="5">
    <source>
        <dbReference type="EMBL" id="TVU24078.1"/>
    </source>
</evidence>
<dbReference type="Pfam" id="PF16987">
    <property type="entry name" value="KIX_2"/>
    <property type="match status" value="1"/>
</dbReference>
<comment type="subcellular location">
    <subcellularLocation>
        <location evidence="1">Nucleus</location>
    </subcellularLocation>
</comment>
<keyword evidence="2" id="KW-0539">Nucleus</keyword>
<dbReference type="Gene3D" id="1.10.246.20">
    <property type="entry name" value="Coactivator CBP, KIX domain"/>
    <property type="match status" value="1"/>
</dbReference>
<accession>A0A5J9ULA2</accession>
<evidence type="ECO:0000256" key="3">
    <source>
        <dbReference type="SAM" id="MobiDB-lite"/>
    </source>
</evidence>
<keyword evidence="6" id="KW-1185">Reference proteome</keyword>
<sequence length="202" mass="22273">MATTAAPGGGGWRDQLHPRARAVIISTMLKALKKHLPMSDPAGHFRLQKIAVGIENNSFIAATNRFNYFRNISLMMLYVESPYQNHRQPAPGLASQGNHPAHSPTVTSMSQQQIQQQNTSTSPQSPHSSPGETSVLQIPGTQDEKGKARMLEDVDFDEEIPLHYPKPNRGPLTGGEIVMVDSAVVQNEVNLQQILPRVEEYD</sequence>
<dbReference type="AlphaFoldDB" id="A0A5J9ULA2"/>